<dbReference type="EMBL" id="BTRK01000001">
    <property type="protein sequence ID" value="GMR32043.1"/>
    <property type="molecule type" value="Genomic_DNA"/>
</dbReference>
<evidence type="ECO:0000313" key="4">
    <source>
        <dbReference type="EMBL" id="GMR32043.1"/>
    </source>
</evidence>
<accession>A0AAN5C0A6</accession>
<dbReference type="AlphaFoldDB" id="A0AAN5C0A6"/>
<name>A0AAN5C0A6_9BILA</name>
<protein>
    <recommendedName>
        <fullName evidence="3">COX assembly mitochondrial protein</fullName>
    </recommendedName>
</protein>
<organism evidence="4 5">
    <name type="scientific">Pristionchus mayeri</name>
    <dbReference type="NCBI Taxonomy" id="1317129"/>
    <lineage>
        <taxon>Eukaryota</taxon>
        <taxon>Metazoa</taxon>
        <taxon>Ecdysozoa</taxon>
        <taxon>Nematoda</taxon>
        <taxon>Chromadorea</taxon>
        <taxon>Rhabditida</taxon>
        <taxon>Rhabditina</taxon>
        <taxon>Diplogasteromorpha</taxon>
        <taxon>Diplogasteroidea</taxon>
        <taxon>Neodiplogasteridae</taxon>
        <taxon>Pristionchus</taxon>
    </lineage>
</organism>
<proteinExistence type="inferred from homology"/>
<comment type="subcellular location">
    <subcellularLocation>
        <location evidence="3">Mitochondrion</location>
    </subcellularLocation>
</comment>
<evidence type="ECO:0000313" key="5">
    <source>
        <dbReference type="Proteomes" id="UP001328107"/>
    </source>
</evidence>
<dbReference type="Pfam" id="PF08583">
    <property type="entry name" value="Cmc1"/>
    <property type="match status" value="1"/>
</dbReference>
<evidence type="ECO:0000256" key="2">
    <source>
        <dbReference type="ARBA" id="ARBA00023157"/>
    </source>
</evidence>
<comment type="caution">
    <text evidence="4">The sequence shown here is derived from an EMBL/GenBank/DDBJ whole genome shotgun (WGS) entry which is preliminary data.</text>
</comment>
<sequence>FSYSLWFKMSTDEGSTATSSPLLATDDLSGLKEGEIYTDPKTGKKYRAKKTILPHYSSSGPFGLGDPEDRTLRRLEADVIITNRMNADIERVQCNPQYMDLIKCFREEGGVKGLSQCKPVLALFNACKTEKFHDTEYRERMTEEYLRERSEARRTGMTIKQRKLEEYRQWKAKNEGETK</sequence>
<evidence type="ECO:0000256" key="3">
    <source>
        <dbReference type="RuleBase" id="RU364104"/>
    </source>
</evidence>
<keyword evidence="5" id="KW-1185">Reference proteome</keyword>
<reference evidence="5" key="1">
    <citation type="submission" date="2022-10" db="EMBL/GenBank/DDBJ databases">
        <title>Genome assembly of Pristionchus species.</title>
        <authorList>
            <person name="Yoshida K."/>
            <person name="Sommer R.J."/>
        </authorList>
    </citation>
    <scope>NUCLEOTIDE SEQUENCE [LARGE SCALE GENOMIC DNA]</scope>
    <source>
        <strain evidence="5">RS5460</strain>
    </source>
</reference>
<evidence type="ECO:0000256" key="1">
    <source>
        <dbReference type="ARBA" id="ARBA00007347"/>
    </source>
</evidence>
<keyword evidence="3" id="KW-0496">Mitochondrion</keyword>
<gene>
    <name evidence="4" type="ORF">PMAYCL1PPCAC_02238</name>
</gene>
<keyword evidence="2" id="KW-1015">Disulfide bond</keyword>
<dbReference type="InterPro" id="IPR013892">
    <property type="entry name" value="Cyt_c_biogenesis_Cmc1-like"/>
</dbReference>
<feature type="non-terminal residue" evidence="4">
    <location>
        <position position="1"/>
    </location>
</feature>
<dbReference type="Proteomes" id="UP001328107">
    <property type="component" value="Unassembled WGS sequence"/>
</dbReference>
<comment type="similarity">
    <text evidence="1 3">Belongs to the CMC family.</text>
</comment>
<dbReference type="GO" id="GO:0005739">
    <property type="term" value="C:mitochondrion"/>
    <property type="evidence" value="ECO:0007669"/>
    <property type="project" value="UniProtKB-SubCell"/>
</dbReference>